<evidence type="ECO:0000256" key="3">
    <source>
        <dbReference type="SAM" id="SignalP"/>
    </source>
</evidence>
<protein>
    <submittedName>
        <fullName evidence="4">Uncharacterized protein</fullName>
    </submittedName>
</protein>
<dbReference type="Proteomes" id="UP000830116">
    <property type="component" value="Chromosome"/>
</dbReference>
<proteinExistence type="predicted"/>
<dbReference type="RefSeq" id="WP_243535323.1">
    <property type="nucleotide sequence ID" value="NZ_CP093442.1"/>
</dbReference>
<reference evidence="4" key="1">
    <citation type="submission" date="2022-03" db="EMBL/GenBank/DDBJ databases">
        <title>Genome Identification and Characterization of new species Bdellovibrio reynosense LBG001 sp. nov. from a Mexico soil sample.</title>
        <authorList>
            <person name="Camilli A."/>
            <person name="Ajao Y."/>
            <person name="Guo X."/>
        </authorList>
    </citation>
    <scope>NUCLEOTIDE SEQUENCE</scope>
    <source>
        <strain evidence="4">LBG001</strain>
    </source>
</reference>
<accession>A0ABY4C4R9</accession>
<name>A0ABY4C4R9_9BACT</name>
<feature type="compositionally biased region" description="Basic and acidic residues" evidence="2">
    <location>
        <begin position="63"/>
        <end position="86"/>
    </location>
</feature>
<keyword evidence="5" id="KW-1185">Reference proteome</keyword>
<dbReference type="PROSITE" id="PS51257">
    <property type="entry name" value="PROKAR_LIPOPROTEIN"/>
    <property type="match status" value="1"/>
</dbReference>
<feature type="region of interest" description="Disordered" evidence="2">
    <location>
        <begin position="63"/>
        <end position="87"/>
    </location>
</feature>
<organism evidence="4 5">
    <name type="scientific">Bdellovibrio reynosensis</name>
    <dbReference type="NCBI Taxonomy" id="2835041"/>
    <lineage>
        <taxon>Bacteria</taxon>
        <taxon>Pseudomonadati</taxon>
        <taxon>Bdellovibrionota</taxon>
        <taxon>Bdellovibrionia</taxon>
        <taxon>Bdellovibrionales</taxon>
        <taxon>Pseudobdellovibrionaceae</taxon>
        <taxon>Bdellovibrio</taxon>
    </lineage>
</organism>
<sequence>MLLRMAIILLTFLPITAFAQSMWGTGMWGGMQSCPYPTRAAAGATSIDDGTKEIQEAIKEAQQEIRDKKSDKKKADRAAEKSRTEISKSLNDPYAESVLAHIENFRRCNEYASQQPSADPTVTSQEGEHMIANANILPLQGFTSSEWNQVCDRSKSGSVNASICASPKYSAGKSNDSNCRKALSEFRKQYGESQKLQKDIEGLEEQVARYKEDLKDAKKEAAEMLKEQRLAKTEGGICVECMQQNSGYSAQKSETDWAGVAANIGTGVLATYMGYQNNKMTAEYNSNLGWPTQSYPSWSYGFPYIAAGLYGAMGGGTGQGSFGCGSGMGGTGNINGAMGMMGSMGTGSMYGSMGGAFGYPSGMMGNIAGGGMFNSGIGPWGMSGYGNMSGMGSIGGMGNMMGYGSMMGGMGNMVGYGSMMGGMGNMMGYGSMISGMGNMMGYGSMMGGMGNMMGYGSMMGGMDSYSMQYQQQMMQLQMQQYQTQMQYQQQYQQQSMQRYQVVSSLQQEMYSLMARIQSIQYGGTSSYIGSTGSLGSLGTTTTYGSSVISTLPSSTSVYSTLQGR</sequence>
<evidence type="ECO:0000313" key="5">
    <source>
        <dbReference type="Proteomes" id="UP000830116"/>
    </source>
</evidence>
<evidence type="ECO:0000313" key="4">
    <source>
        <dbReference type="EMBL" id="UOE99894.1"/>
    </source>
</evidence>
<evidence type="ECO:0000256" key="2">
    <source>
        <dbReference type="SAM" id="MobiDB-lite"/>
    </source>
</evidence>
<keyword evidence="1" id="KW-0175">Coiled coil</keyword>
<gene>
    <name evidence="4" type="ORF">MNR06_09310</name>
</gene>
<feature type="signal peptide" evidence="3">
    <location>
        <begin position="1"/>
        <end position="19"/>
    </location>
</feature>
<evidence type="ECO:0000256" key="1">
    <source>
        <dbReference type="SAM" id="Coils"/>
    </source>
</evidence>
<keyword evidence="3" id="KW-0732">Signal</keyword>
<feature type="coiled-coil region" evidence="1">
    <location>
        <begin position="186"/>
        <end position="234"/>
    </location>
</feature>
<dbReference type="EMBL" id="CP093442">
    <property type="protein sequence ID" value="UOE99894.1"/>
    <property type="molecule type" value="Genomic_DNA"/>
</dbReference>
<feature type="chain" id="PRO_5046957860" evidence="3">
    <location>
        <begin position="20"/>
        <end position="564"/>
    </location>
</feature>